<dbReference type="EMBL" id="KN552713">
    <property type="protein sequence ID" value="KHJ90741.1"/>
    <property type="molecule type" value="Genomic_DNA"/>
</dbReference>
<reference evidence="2 3" key="1">
    <citation type="submission" date="2014-03" db="EMBL/GenBank/DDBJ databases">
        <title>Draft genome of the hookworm Oesophagostomum dentatum.</title>
        <authorList>
            <person name="Mitreva M."/>
        </authorList>
    </citation>
    <scope>NUCLEOTIDE SEQUENCE [LARGE SCALE GENOMIC DNA]</scope>
    <source>
        <strain evidence="2 3">OD-Hann</strain>
    </source>
</reference>
<dbReference type="CDD" id="cd00037">
    <property type="entry name" value="CLECT"/>
    <property type="match status" value="1"/>
</dbReference>
<protein>
    <submittedName>
        <fullName evidence="2">Lectin C-type domain protein</fullName>
    </submittedName>
</protein>
<dbReference type="AlphaFoldDB" id="A0A0B1T3M5"/>
<dbReference type="Proteomes" id="UP000053660">
    <property type="component" value="Unassembled WGS sequence"/>
</dbReference>
<evidence type="ECO:0000313" key="2">
    <source>
        <dbReference type="EMBL" id="KHJ90741.1"/>
    </source>
</evidence>
<dbReference type="OrthoDB" id="5860166at2759"/>
<dbReference type="Gene3D" id="3.10.100.10">
    <property type="entry name" value="Mannose-Binding Protein A, subunit A"/>
    <property type="match status" value="1"/>
</dbReference>
<proteinExistence type="predicted"/>
<dbReference type="InterPro" id="IPR001304">
    <property type="entry name" value="C-type_lectin-like"/>
</dbReference>
<gene>
    <name evidence="2" type="ORF">OESDEN_09404</name>
</gene>
<dbReference type="InterPro" id="IPR016186">
    <property type="entry name" value="C-type_lectin-like/link_sf"/>
</dbReference>
<dbReference type="Pfam" id="PF00059">
    <property type="entry name" value="Lectin_C"/>
    <property type="match status" value="1"/>
</dbReference>
<dbReference type="PROSITE" id="PS50041">
    <property type="entry name" value="C_TYPE_LECTIN_2"/>
    <property type="match status" value="1"/>
</dbReference>
<sequence>PSYTLVLQTAELFIFQRFERPRSYDDAENRCHVFGGHLTSIHSYMENEFVAKIAENGTFTNKTDRLTWIGLKRKNNTKTWIWSDGSPYGYHKWAGQPENKTQEKCAQMVSTFMKKKKEVILFKGLWHDANCSSNATFFICKKKA</sequence>
<dbReference type="SUPFAM" id="SSF56436">
    <property type="entry name" value="C-type lectin-like"/>
    <property type="match status" value="1"/>
</dbReference>
<dbReference type="InterPro" id="IPR050111">
    <property type="entry name" value="C-type_lectin/snaclec_domain"/>
</dbReference>
<feature type="domain" description="C-type lectin" evidence="1">
    <location>
        <begin position="13"/>
        <end position="137"/>
    </location>
</feature>
<feature type="non-terminal residue" evidence="2">
    <location>
        <position position="1"/>
    </location>
</feature>
<dbReference type="PANTHER" id="PTHR22803">
    <property type="entry name" value="MANNOSE, PHOSPHOLIPASE, LECTIN RECEPTOR RELATED"/>
    <property type="match status" value="1"/>
</dbReference>
<name>A0A0B1T3M5_OESDE</name>
<evidence type="ECO:0000259" key="1">
    <source>
        <dbReference type="PROSITE" id="PS50041"/>
    </source>
</evidence>
<organism evidence="2 3">
    <name type="scientific">Oesophagostomum dentatum</name>
    <name type="common">Nodular worm</name>
    <dbReference type="NCBI Taxonomy" id="61180"/>
    <lineage>
        <taxon>Eukaryota</taxon>
        <taxon>Metazoa</taxon>
        <taxon>Ecdysozoa</taxon>
        <taxon>Nematoda</taxon>
        <taxon>Chromadorea</taxon>
        <taxon>Rhabditida</taxon>
        <taxon>Rhabditina</taxon>
        <taxon>Rhabditomorpha</taxon>
        <taxon>Strongyloidea</taxon>
        <taxon>Strongylidae</taxon>
        <taxon>Oesophagostomum</taxon>
    </lineage>
</organism>
<keyword evidence="3" id="KW-1185">Reference proteome</keyword>
<evidence type="ECO:0000313" key="3">
    <source>
        <dbReference type="Proteomes" id="UP000053660"/>
    </source>
</evidence>
<dbReference type="SMART" id="SM00034">
    <property type="entry name" value="CLECT"/>
    <property type="match status" value="1"/>
</dbReference>
<dbReference type="InterPro" id="IPR016187">
    <property type="entry name" value="CTDL_fold"/>
</dbReference>
<accession>A0A0B1T3M5</accession>